<dbReference type="CDD" id="cd11304">
    <property type="entry name" value="Cadherin_repeat"/>
    <property type="match status" value="34"/>
</dbReference>
<comment type="subunit">
    <text evidence="15">Heterophilic interaction with FAT4; this interaction affects their respective protein levels.</text>
</comment>
<feature type="domain" description="Cadherin" evidence="25">
    <location>
        <begin position="2885"/>
        <end position="2995"/>
    </location>
</feature>
<feature type="domain" description="Cadherin" evidence="25">
    <location>
        <begin position="354"/>
        <end position="460"/>
    </location>
</feature>
<protein>
    <recommendedName>
        <fullName evidence="16">Protocadherin-16</fullName>
    </recommendedName>
    <alternativeName>
        <fullName evidence="17">Protein dachsous homolog 1</fullName>
    </alternativeName>
</protein>
<feature type="domain" description="Laminin G" evidence="23">
    <location>
        <begin position="4253"/>
        <end position="4434"/>
    </location>
</feature>
<feature type="domain" description="Cadherin" evidence="25">
    <location>
        <begin position="1304"/>
        <end position="1408"/>
    </location>
</feature>
<feature type="domain" description="Cadherin" evidence="25">
    <location>
        <begin position="2363"/>
        <end position="2467"/>
    </location>
</feature>
<evidence type="ECO:0000256" key="10">
    <source>
        <dbReference type="ARBA" id="ARBA00022889"/>
    </source>
</evidence>
<feature type="compositionally biased region" description="Basic residues" evidence="20">
    <location>
        <begin position="4663"/>
        <end position="4677"/>
    </location>
</feature>
<feature type="disulfide bond" evidence="19">
    <location>
        <begin position="3980"/>
        <end position="3989"/>
    </location>
</feature>
<dbReference type="FunFam" id="2.10.25.10:FF:000594">
    <property type="entry name" value="cadherin-related tumor suppressor"/>
    <property type="match status" value="1"/>
</dbReference>
<evidence type="ECO:0000256" key="6">
    <source>
        <dbReference type="ARBA" id="ARBA00022692"/>
    </source>
</evidence>
<dbReference type="KEGG" id="pxu:106125308"/>
<feature type="domain" description="Cadherin" evidence="25">
    <location>
        <begin position="239"/>
        <end position="348"/>
    </location>
</feature>
<dbReference type="GO" id="GO:0001737">
    <property type="term" value="P:establishment of imaginal disc-derived wing hair orientation"/>
    <property type="evidence" value="ECO:0007669"/>
    <property type="project" value="UniProtKB-ARBA"/>
</dbReference>
<dbReference type="GO" id="GO:0035159">
    <property type="term" value="P:regulation of tube length, open tracheal system"/>
    <property type="evidence" value="ECO:0007669"/>
    <property type="project" value="UniProtKB-ARBA"/>
</dbReference>
<evidence type="ECO:0000256" key="5">
    <source>
        <dbReference type="ARBA" id="ARBA00022553"/>
    </source>
</evidence>
<feature type="compositionally biased region" description="Polar residues" evidence="20">
    <location>
        <begin position="4808"/>
        <end position="4826"/>
    </location>
</feature>
<dbReference type="FunFam" id="2.60.40.60:FF:000104">
    <property type="entry name" value="cadherin-23 isoform X1"/>
    <property type="match status" value="1"/>
</dbReference>
<dbReference type="PROSITE" id="PS50026">
    <property type="entry name" value="EGF_3"/>
    <property type="match status" value="3"/>
</dbReference>
<feature type="domain" description="Cadherin" evidence="25">
    <location>
        <begin position="674"/>
        <end position="880"/>
    </location>
</feature>
<dbReference type="SMART" id="SM00179">
    <property type="entry name" value="EGF_CA"/>
    <property type="match status" value="3"/>
</dbReference>
<feature type="transmembrane region" description="Helical" evidence="21">
    <location>
        <begin position="4451"/>
        <end position="4474"/>
    </location>
</feature>
<dbReference type="FunFam" id="2.60.40.60:FF:000039">
    <property type="entry name" value="FAT atypical cadherin 3"/>
    <property type="match status" value="1"/>
</dbReference>
<feature type="domain" description="Cadherin" evidence="25">
    <location>
        <begin position="1089"/>
        <end position="1197"/>
    </location>
</feature>
<feature type="domain" description="Cadherin" evidence="25">
    <location>
        <begin position="2468"/>
        <end position="2573"/>
    </location>
</feature>
<feature type="domain" description="Cadherin" evidence="25">
    <location>
        <begin position="3309"/>
        <end position="3414"/>
    </location>
</feature>
<feature type="region of interest" description="Disordered" evidence="20">
    <location>
        <begin position="4976"/>
        <end position="4996"/>
    </location>
</feature>
<dbReference type="Pfam" id="PF00054">
    <property type="entry name" value="Laminin_G_1"/>
    <property type="match status" value="1"/>
</dbReference>
<dbReference type="FunFam" id="2.60.40.60:FF:000013">
    <property type="entry name" value="Cadherin EGF LAG seven-pass G-type receptor"/>
    <property type="match status" value="1"/>
</dbReference>
<feature type="domain" description="Cadherin" evidence="25">
    <location>
        <begin position="1409"/>
        <end position="1519"/>
    </location>
</feature>
<dbReference type="SUPFAM" id="SSF49313">
    <property type="entry name" value="Cadherin-like"/>
    <property type="match status" value="34"/>
</dbReference>
<dbReference type="PRINTS" id="PR00205">
    <property type="entry name" value="CADHERIN"/>
</dbReference>
<dbReference type="FunFam" id="2.60.40.60:FF:000029">
    <property type="entry name" value="Cadherin EGF LAG seven-pass G-type receptor 3"/>
    <property type="match status" value="1"/>
</dbReference>
<dbReference type="GO" id="GO:0016339">
    <property type="term" value="P:calcium-dependent cell-cell adhesion via plasma membrane cell adhesion molecules"/>
    <property type="evidence" value="ECO:0007669"/>
    <property type="project" value="UniProtKB-ARBA"/>
</dbReference>
<dbReference type="GO" id="GO:0016327">
    <property type="term" value="C:apicolateral plasma membrane"/>
    <property type="evidence" value="ECO:0007669"/>
    <property type="project" value="UniProtKB-ARBA"/>
</dbReference>
<feature type="domain" description="Cadherin" evidence="25">
    <location>
        <begin position="2150"/>
        <end position="2255"/>
    </location>
</feature>
<feature type="region of interest" description="Disordered" evidence="20">
    <location>
        <begin position="4739"/>
        <end position="4785"/>
    </location>
</feature>
<dbReference type="GO" id="GO:0007156">
    <property type="term" value="P:homophilic cell adhesion via plasma membrane adhesion molecules"/>
    <property type="evidence" value="ECO:0007669"/>
    <property type="project" value="InterPro"/>
</dbReference>
<evidence type="ECO:0000256" key="11">
    <source>
        <dbReference type="ARBA" id="ARBA00022989"/>
    </source>
</evidence>
<dbReference type="CDD" id="cd00054">
    <property type="entry name" value="EGF_CA"/>
    <property type="match status" value="3"/>
</dbReference>
<feature type="disulfide bond" evidence="19">
    <location>
        <begin position="3923"/>
        <end position="3940"/>
    </location>
</feature>
<evidence type="ECO:0000256" key="22">
    <source>
        <dbReference type="SAM" id="SignalP"/>
    </source>
</evidence>
<dbReference type="PANTHER" id="PTHR24026">
    <property type="entry name" value="FAT ATYPICAL CADHERIN-RELATED"/>
    <property type="match status" value="1"/>
</dbReference>
<evidence type="ECO:0000259" key="23">
    <source>
        <dbReference type="PROSITE" id="PS50025"/>
    </source>
</evidence>
<evidence type="ECO:0000256" key="14">
    <source>
        <dbReference type="ARBA" id="ARBA00023180"/>
    </source>
</evidence>
<evidence type="ECO:0000256" key="17">
    <source>
        <dbReference type="ARBA" id="ARBA00079083"/>
    </source>
</evidence>
<dbReference type="InterPro" id="IPR013320">
    <property type="entry name" value="ConA-like_dom_sf"/>
</dbReference>
<dbReference type="FunFam" id="2.60.40.60:FF:000118">
    <property type="entry name" value="protocadherin Fat 4"/>
    <property type="match status" value="1"/>
</dbReference>
<dbReference type="GO" id="GO:0042067">
    <property type="term" value="P:establishment of ommatidial planar polarity"/>
    <property type="evidence" value="ECO:0007669"/>
    <property type="project" value="UniProtKB-ARBA"/>
</dbReference>
<feature type="domain" description="Cadherin" evidence="25">
    <location>
        <begin position="2784"/>
        <end position="2884"/>
    </location>
</feature>
<dbReference type="GO" id="GO:0016477">
    <property type="term" value="P:cell migration"/>
    <property type="evidence" value="ECO:0007669"/>
    <property type="project" value="UniProtKB-ARBA"/>
</dbReference>
<keyword evidence="10" id="KW-0130">Cell adhesion</keyword>
<dbReference type="GO" id="GO:0007157">
    <property type="term" value="P:heterophilic cell-cell adhesion via plasma membrane cell adhesion molecules"/>
    <property type="evidence" value="ECO:0007669"/>
    <property type="project" value="UniProtKB-ARBA"/>
</dbReference>
<feature type="domain" description="Cadherin" evidence="25">
    <location>
        <begin position="1734"/>
        <end position="1832"/>
    </location>
</feature>
<evidence type="ECO:0000256" key="2">
    <source>
        <dbReference type="ARBA" id="ARBA00004251"/>
    </source>
</evidence>
<feature type="domain" description="Cadherin" evidence="25">
    <location>
        <begin position="61"/>
        <end position="124"/>
    </location>
</feature>
<feature type="domain" description="Cadherin" evidence="25">
    <location>
        <begin position="1198"/>
        <end position="1303"/>
    </location>
</feature>
<dbReference type="SMART" id="SM00112">
    <property type="entry name" value="CA"/>
    <property type="match status" value="34"/>
</dbReference>
<feature type="signal peptide" evidence="22">
    <location>
        <begin position="1"/>
        <end position="25"/>
    </location>
</feature>
<dbReference type="Pfam" id="PF00008">
    <property type="entry name" value="EGF"/>
    <property type="match status" value="2"/>
</dbReference>
<dbReference type="FunFam" id="2.60.40.60:FF:000101">
    <property type="entry name" value="FAT atypical cadherin 4"/>
    <property type="match status" value="1"/>
</dbReference>
<dbReference type="GO" id="GO:0051239">
    <property type="term" value="P:regulation of multicellular organismal process"/>
    <property type="evidence" value="ECO:0007669"/>
    <property type="project" value="UniProtKB-ARBA"/>
</dbReference>
<dbReference type="SMART" id="SM00181">
    <property type="entry name" value="EGF"/>
    <property type="match status" value="5"/>
</dbReference>
<name>A0AAJ7EHU0_PAPXU</name>
<dbReference type="FunFam" id="2.60.40.60:FF:000033">
    <property type="entry name" value="FAT atypical cadherin 1"/>
    <property type="match status" value="3"/>
</dbReference>
<dbReference type="SMART" id="SM00282">
    <property type="entry name" value="LamG"/>
    <property type="match status" value="2"/>
</dbReference>
<evidence type="ECO:0000313" key="26">
    <source>
        <dbReference type="RefSeq" id="XP_013177912.1"/>
    </source>
</evidence>
<feature type="domain" description="Cadherin" evidence="25">
    <location>
        <begin position="125"/>
        <end position="238"/>
    </location>
</feature>
<dbReference type="GO" id="GO:0022603">
    <property type="term" value="P:regulation of anatomical structure morphogenesis"/>
    <property type="evidence" value="ECO:0007669"/>
    <property type="project" value="UniProtKB-ARBA"/>
</dbReference>
<feature type="domain" description="Cadherin" evidence="25">
    <location>
        <begin position="881"/>
        <end position="984"/>
    </location>
</feature>
<dbReference type="SUPFAM" id="SSF49899">
    <property type="entry name" value="Concanavalin A-like lectins/glucanases"/>
    <property type="match status" value="2"/>
</dbReference>
<feature type="domain" description="EGF-like" evidence="24">
    <location>
        <begin position="3914"/>
        <end position="3952"/>
    </location>
</feature>
<dbReference type="FunFam" id="2.10.25.10:FF:000100">
    <property type="entry name" value="neurogenic locus notch homolog protein 3"/>
    <property type="match status" value="1"/>
</dbReference>
<dbReference type="InterPro" id="IPR020894">
    <property type="entry name" value="Cadherin_CS"/>
</dbReference>
<dbReference type="PROSITE" id="PS00232">
    <property type="entry name" value="CADHERIN_1"/>
    <property type="match status" value="17"/>
</dbReference>
<dbReference type="FunFam" id="2.60.40.60:FF:000275">
    <property type="entry name" value="Si:dkey-30k22.7"/>
    <property type="match status" value="1"/>
</dbReference>
<dbReference type="CDD" id="cd00110">
    <property type="entry name" value="LamG"/>
    <property type="match status" value="2"/>
</dbReference>
<dbReference type="FunFam" id="2.60.40.60:FF:000024">
    <property type="entry name" value="FAT atypical cadherin 3"/>
    <property type="match status" value="1"/>
</dbReference>
<dbReference type="PROSITE" id="PS50025">
    <property type="entry name" value="LAM_G_DOMAIN"/>
    <property type="match status" value="2"/>
</dbReference>
<dbReference type="InterPro" id="IPR001791">
    <property type="entry name" value="Laminin_G"/>
</dbReference>
<dbReference type="Gene3D" id="2.10.25.10">
    <property type="entry name" value="Laminin"/>
    <property type="match status" value="4"/>
</dbReference>
<comment type="subcellular location">
    <subcellularLocation>
        <location evidence="1">Apical cell membrane</location>
    </subcellularLocation>
    <subcellularLocation>
        <location evidence="2">Cell membrane</location>
        <topology evidence="2">Single-pass type I membrane protein</topology>
    </subcellularLocation>
</comment>
<feature type="domain" description="Cadherin" evidence="25">
    <location>
        <begin position="461"/>
        <end position="565"/>
    </location>
</feature>
<dbReference type="Pfam" id="PF02210">
    <property type="entry name" value="Laminin_G_2"/>
    <property type="match status" value="1"/>
</dbReference>
<evidence type="ECO:0000256" key="21">
    <source>
        <dbReference type="SAM" id="Phobius"/>
    </source>
</evidence>
<feature type="domain" description="Cadherin" evidence="25">
    <location>
        <begin position="3521"/>
        <end position="3626"/>
    </location>
</feature>
<evidence type="ECO:0000256" key="18">
    <source>
        <dbReference type="PROSITE-ProRule" id="PRU00043"/>
    </source>
</evidence>
<evidence type="ECO:0000256" key="9">
    <source>
        <dbReference type="ARBA" id="ARBA00022837"/>
    </source>
</evidence>
<dbReference type="FunFam" id="2.60.40.60:FF:000081">
    <property type="entry name" value="protocadherin Fat 4"/>
    <property type="match status" value="1"/>
</dbReference>
<evidence type="ECO:0000256" key="19">
    <source>
        <dbReference type="PROSITE-ProRule" id="PRU00076"/>
    </source>
</evidence>
<evidence type="ECO:0000256" key="12">
    <source>
        <dbReference type="ARBA" id="ARBA00023136"/>
    </source>
</evidence>
<feature type="region of interest" description="Disordered" evidence="20">
    <location>
        <begin position="4585"/>
        <end position="4617"/>
    </location>
</feature>
<evidence type="ECO:0000256" key="7">
    <source>
        <dbReference type="ARBA" id="ARBA00022729"/>
    </source>
</evidence>
<feature type="domain" description="EGF-like" evidence="24">
    <location>
        <begin position="3954"/>
        <end position="3990"/>
    </location>
</feature>
<dbReference type="FunFam" id="2.60.40.60:FF:000321">
    <property type="entry name" value="Cadherin-related tumor suppressor"/>
    <property type="match status" value="1"/>
</dbReference>
<feature type="domain" description="Cadherin" evidence="25">
    <location>
        <begin position="3415"/>
        <end position="3520"/>
    </location>
</feature>
<dbReference type="FunFam" id="2.60.40.60:FF:000037">
    <property type="entry name" value="FAT atypical cadherin 1"/>
    <property type="match status" value="1"/>
</dbReference>
<evidence type="ECO:0000256" key="16">
    <source>
        <dbReference type="ARBA" id="ARBA00072299"/>
    </source>
</evidence>
<dbReference type="PROSITE" id="PS00022">
    <property type="entry name" value="EGF_1"/>
    <property type="match status" value="4"/>
</dbReference>
<feature type="domain" description="Cadherin" evidence="25">
    <location>
        <begin position="3101"/>
        <end position="3205"/>
    </location>
</feature>
<keyword evidence="5" id="KW-0597">Phosphoprotein</keyword>
<dbReference type="InterPro" id="IPR015919">
    <property type="entry name" value="Cadherin-like_sf"/>
</dbReference>
<dbReference type="GO" id="GO:0090251">
    <property type="term" value="P:protein localization involved in establishment of planar polarity"/>
    <property type="evidence" value="ECO:0007669"/>
    <property type="project" value="UniProtKB-ARBA"/>
</dbReference>
<evidence type="ECO:0000256" key="20">
    <source>
        <dbReference type="SAM" id="MobiDB-lite"/>
    </source>
</evidence>
<feature type="disulfide bond" evidence="19">
    <location>
        <begin position="3901"/>
        <end position="3910"/>
    </location>
</feature>
<evidence type="ECO:0000256" key="15">
    <source>
        <dbReference type="ARBA" id="ARBA00062150"/>
    </source>
</evidence>
<feature type="domain" description="Cadherin" evidence="25">
    <location>
        <begin position="2996"/>
        <end position="3100"/>
    </location>
</feature>
<dbReference type="Gene3D" id="2.60.40.60">
    <property type="entry name" value="Cadherins"/>
    <property type="match status" value="34"/>
</dbReference>
<dbReference type="FunFam" id="2.60.120.200:FF:000207">
    <property type="entry name" value="Cadherin-related tumor suppressor"/>
    <property type="match status" value="1"/>
</dbReference>
<proteinExistence type="predicted"/>
<dbReference type="InterPro" id="IPR002126">
    <property type="entry name" value="Cadherin-like_dom"/>
</dbReference>
<evidence type="ECO:0000256" key="8">
    <source>
        <dbReference type="ARBA" id="ARBA00022737"/>
    </source>
</evidence>
<dbReference type="FunFam" id="2.60.40.60:FF:000106">
    <property type="entry name" value="FAT atypical cadherin 4"/>
    <property type="match status" value="1"/>
</dbReference>
<organism evidence="26">
    <name type="scientific">Papilio xuthus</name>
    <name type="common">Asian swallowtail butterfly</name>
    <dbReference type="NCBI Taxonomy" id="66420"/>
    <lineage>
        <taxon>Eukaryota</taxon>
        <taxon>Metazoa</taxon>
        <taxon>Ecdysozoa</taxon>
        <taxon>Arthropoda</taxon>
        <taxon>Hexapoda</taxon>
        <taxon>Insecta</taxon>
        <taxon>Pterygota</taxon>
        <taxon>Neoptera</taxon>
        <taxon>Endopterygota</taxon>
        <taxon>Lepidoptera</taxon>
        <taxon>Glossata</taxon>
        <taxon>Ditrysia</taxon>
        <taxon>Papilionoidea</taxon>
        <taxon>Papilionidae</taxon>
        <taxon>Papilioninae</taxon>
        <taxon>Papilio</taxon>
    </lineage>
</organism>
<dbReference type="FunFam" id="2.60.40.60:FF:000080">
    <property type="entry name" value="FAT atypical cadherin 1"/>
    <property type="match status" value="2"/>
</dbReference>
<feature type="domain" description="Cadherin" evidence="25">
    <location>
        <begin position="2575"/>
        <end position="2680"/>
    </location>
</feature>
<feature type="domain" description="Cadherin" evidence="25">
    <location>
        <begin position="1539"/>
        <end position="1616"/>
    </location>
</feature>
<feature type="domain" description="Cadherin" evidence="25">
    <location>
        <begin position="2256"/>
        <end position="2362"/>
    </location>
</feature>
<dbReference type="GO" id="GO:0048589">
    <property type="term" value="P:developmental growth"/>
    <property type="evidence" value="ECO:0007669"/>
    <property type="project" value="UniProtKB-ARBA"/>
</dbReference>
<keyword evidence="9 18" id="KW-0106">Calcium</keyword>
<evidence type="ECO:0000256" key="3">
    <source>
        <dbReference type="ARBA" id="ARBA00022475"/>
    </source>
</evidence>
<dbReference type="GO" id="GO:0016324">
    <property type="term" value="C:apical plasma membrane"/>
    <property type="evidence" value="ECO:0007669"/>
    <property type="project" value="UniProtKB-SubCell"/>
</dbReference>
<dbReference type="GeneID" id="106125308"/>
<accession>A0AAJ7EHU0</accession>
<feature type="domain" description="Cadherin" evidence="25">
    <location>
        <begin position="1938"/>
        <end position="2044"/>
    </location>
</feature>
<comment type="caution">
    <text evidence="19">Lacks conserved residue(s) required for the propagation of feature annotation.</text>
</comment>
<feature type="domain" description="Cadherin" evidence="25">
    <location>
        <begin position="3206"/>
        <end position="3308"/>
    </location>
</feature>
<dbReference type="PROSITE" id="PS01186">
    <property type="entry name" value="EGF_2"/>
    <property type="match status" value="1"/>
</dbReference>
<feature type="compositionally biased region" description="Pro residues" evidence="20">
    <location>
        <begin position="4681"/>
        <end position="4697"/>
    </location>
</feature>
<gene>
    <name evidence="26" type="primary">LOC106125308</name>
</gene>
<dbReference type="FunFam" id="2.60.40.60:FF:000143">
    <property type="entry name" value="FAT atypical cadherin 4"/>
    <property type="match status" value="1"/>
</dbReference>
<dbReference type="GO" id="GO:0048638">
    <property type="term" value="P:regulation of developmental growth"/>
    <property type="evidence" value="ECO:0007669"/>
    <property type="project" value="UniProtKB-ARBA"/>
</dbReference>
<feature type="domain" description="Cadherin" evidence="25">
    <location>
        <begin position="2044"/>
        <end position="2149"/>
    </location>
</feature>
<feature type="region of interest" description="Disordered" evidence="20">
    <location>
        <begin position="4807"/>
        <end position="4904"/>
    </location>
</feature>
<feature type="chain" id="PRO_5042594313" description="Protocadherin-16" evidence="22">
    <location>
        <begin position="26"/>
        <end position="4996"/>
    </location>
</feature>
<dbReference type="Proteomes" id="UP000694872">
    <property type="component" value="Unplaced"/>
</dbReference>
<feature type="domain" description="Laminin G" evidence="23">
    <location>
        <begin position="3991"/>
        <end position="4185"/>
    </location>
</feature>
<dbReference type="FunFam" id="2.60.40.60:FF:000116">
    <property type="entry name" value="Dachsous cadherin-related 2"/>
    <property type="match status" value="3"/>
</dbReference>
<dbReference type="InterPro" id="IPR000742">
    <property type="entry name" value="EGF"/>
</dbReference>
<evidence type="ECO:0000256" key="4">
    <source>
        <dbReference type="ARBA" id="ARBA00022536"/>
    </source>
</evidence>
<keyword evidence="13 19" id="KW-1015">Disulfide bond</keyword>
<evidence type="ECO:0000259" key="24">
    <source>
        <dbReference type="PROSITE" id="PS50026"/>
    </source>
</evidence>
<dbReference type="InterPro" id="IPR001881">
    <property type="entry name" value="EGF-like_Ca-bd_dom"/>
</dbReference>
<dbReference type="FunFam" id="2.60.40.60:FF:000035">
    <property type="entry name" value="Protocadherin Fat 3"/>
    <property type="match status" value="1"/>
</dbReference>
<evidence type="ECO:0000256" key="13">
    <source>
        <dbReference type="ARBA" id="ARBA00023157"/>
    </source>
</evidence>
<dbReference type="Pfam" id="PF25374">
    <property type="entry name" value="Cadherin_FAT4_N"/>
    <property type="match status" value="1"/>
</dbReference>
<dbReference type="GO" id="GO:0005509">
    <property type="term" value="F:calcium ion binding"/>
    <property type="evidence" value="ECO:0007669"/>
    <property type="project" value="UniProtKB-UniRule"/>
</dbReference>
<keyword evidence="12 21" id="KW-0472">Membrane</keyword>
<dbReference type="Pfam" id="PF00028">
    <property type="entry name" value="Cadherin"/>
    <property type="match status" value="32"/>
</dbReference>
<evidence type="ECO:0000259" key="25">
    <source>
        <dbReference type="PROSITE" id="PS50268"/>
    </source>
</evidence>
<feature type="domain" description="Cadherin" evidence="25">
    <location>
        <begin position="1833"/>
        <end position="1937"/>
    </location>
</feature>
<feature type="compositionally biased region" description="Polar residues" evidence="20">
    <location>
        <begin position="4860"/>
        <end position="4876"/>
    </location>
</feature>
<dbReference type="RefSeq" id="XP_013177912.1">
    <property type="nucleotide sequence ID" value="XM_013322458.1"/>
</dbReference>
<keyword evidence="4 19" id="KW-0245">EGF-like domain</keyword>
<dbReference type="GO" id="GO:0035332">
    <property type="term" value="P:positive regulation of hippo signaling"/>
    <property type="evidence" value="ECO:0007669"/>
    <property type="project" value="UniProtKB-ARBA"/>
</dbReference>
<feature type="domain" description="Cadherin" evidence="25">
    <location>
        <begin position="1628"/>
        <end position="1733"/>
    </location>
</feature>
<dbReference type="PROSITE" id="PS50268">
    <property type="entry name" value="CADHERIN_2"/>
    <property type="match status" value="33"/>
</dbReference>
<feature type="disulfide bond" evidence="19">
    <location>
        <begin position="3942"/>
        <end position="3951"/>
    </location>
</feature>
<keyword evidence="8" id="KW-0677">Repeat</keyword>
<feature type="compositionally biased region" description="Polar residues" evidence="20">
    <location>
        <begin position="4886"/>
        <end position="4895"/>
    </location>
</feature>
<keyword evidence="14" id="KW-0325">Glycoprotein</keyword>
<feature type="compositionally biased region" description="Polar residues" evidence="20">
    <location>
        <begin position="4755"/>
        <end position="4774"/>
    </location>
</feature>
<sequence length="4996" mass="550328">MTSMGRWHVVLVAVALLTGAGAGAAAEQMQSRAVDTGVDLRIAEAQPVGTIVGRIPIKPGFTYRFNEPPKEFVLDPISGELKSNIVLDRESVDRYAFVVLSSQPTYPIEVRIRVMDVNDNYPEFPEPSIAVAFSESAAAGTKLLLDAATDKDLGENGITNDYRIVDGDNEGKFRLNVTVNPSGQTSYLHLETTGKLDRETNDFYILNISARDGGSPPKYGYLQVNVTILDVNDNPPIFDQSDFSVSLNESVPPGTVVLKVTATDSDLGDNSKITYEVTDTEKQFAVDPESGVITTLKKLTCPKYCSNGTCNMTCVLTVIAKDHGVPRQDARTYVTVNLIDANDHDPVITFTYVPSTANFATVDENAKNGSLVAAITVTDLDAGLNGITSISIVAGNELNHFRLENSSSVYIVHVNGVLDREEISKYNLTVVATDRGVPPRTATSFLVIHVNDVNDHEPVFEKSEYSAILSELAPPGTYIAGITATDEDTGVNAEIYYDFYDGNQQQWFSIDHYTGLVTTKSILDREIQGTVELNVSARDGGPNPKWAYTRLKITILDENDEAPSFPQTVINASLYENLKPIKDILILTASDYDQGTNGSVSYYLPPSIERKYPNTFMLDPITGQLSTVIELDRERIQLYEIQVLAKDQGFPPQSSTAKIFLKVLDVNDNEPFFYPQRYIETISDSLPPGSKLLQVKAMDLDEGDNAKLKFKLESGGDGYFDVEPLTGNIILQKDFHKAPKSVYSLKVSCRDKGNKRAVEDAIVDIIKTSHRKSLDFEGYDGYSFKILEDDGLSKAQVGRYIGKVSTRMTSDSVSYFIIEGDYKHIFKIDEKSGVISSNSNIDREDKMTYRLKVMARSGLAFGFTTVNISVLDMNDNYPIFIEDKDEINIPENMAVGQEVYFARATDRDSGSNRTITYTLSYNPDNSFRISETTGVIYLNKAITSEPGSTISLEVTATDNGKPGLATKHTIVAIIKDVNDHTPVFDHTSYETSLLESTLVNTRFFAISASDADLGANGRISYYIAEGNSDSKFGVFPDGYIYVKSTLDREERDYYSLTIVATDNGKPPRSSQVPVVIHVLDENDNSPQFTNTTFIFKIKENEPPDTFVGKLTAIDKDIGRNAELTFSLPIAQNDFRIDSRNGFIRTLKSFDRESLAHSTGQNYITLTVTVSDNGKVKLTDSVRVTIYITDVNDNAPVFTRIPYKVEVSEGATVGASIMRVYSSDVDEGLNGDIYYKLIGGDEMEKFSLDEATGQLFINKPLDRESIDKYQLTVLAHDSGQAIRLSSTTTIHVDVLDENDNAPIFSQTQMKVSVLETEPINKKIIQFHANDADLGINNEIQFSITSGNRKEAFFIDSYSGELFLHKHLDYEDLTSYVLNITATDNGSPSLSSSIPFTVNVIDANDNAPVFTNTAIVRQIREGIPIHTPIVTVTAEDPDSGLNGKVYYSITHQDPNDGRRHFAINNITGVIHTLLPIDRESVDTFRITVVAYDRAEPPSARLSAEKLVTVIVEDINDNAPAFVSMNAAVINSERLGRSLGRGIFIMNVLARDLDSGTNGLVTYKLMHGGTDIFDLHRSNGALVLRYPPAIPEARWNLVIKATDEAVLSEQRSTETYLTVIMGGTELEGITWTNVGSVSVAENEPAGTAILNMTNNFKSALEYYIVNVTGDGRQVDRLFDIDSSLGILSTAVSLDREAGIDRYEVEICAVSSSTPLQSTTTKVEVTILDKNDSPPEFKNIPASYPASEDLAPGQKIASILAEDPDTIGTITYSIQSEEPTPFALDTNTGELTLKEPLDRETISEYQVVVRADDGMQYTDLTIVVQVTDTNDNPPTFKESAYSFDIAENAARGSVVGTVAATDLDSGPNAQLTYTVVSDWANDVFSLNPQTGVFTLTARLDYEETQHYILVAQAQDGGHPSLSGTVTIYINVIDLNDNAPIFDPMSFSNEILEDVSVGTSVVTISATDMDSGFNGKIIYSITSGDDSSDFIISSNGTIRTAKLLDREKIPIYNLIVTAKDLAKPPEPQLSSTVQVTIQLKDVNDMAPEFVSPNMTTVSENIPLNTVIMTVKAVDKDEGRNGYIEYFMEPDSEINGYFSLGNVDGILRATGKLDRELKSSYTLSVTAKDRGDPPNVTKTKILIKIMDENDNSPVFDPKQYSASVPENASIGASVLQVSATDVDEGLNGRVRYSIASGDDNRDFTISEDTGIVRVAKNLNYERKSRYLLTIRTEDCAKDDVRFDTAELSISIQDINDNPPTFLDSPYLAYVMENIIPPNGGFIITVRAYDADSPPFNNQVRYFIKEGDADLFKINASSGQISLLRTLDREAQDEYTLSLVAMDTGSPPLTGSGTVKIIVQDVNDNSPDFERQSYKTTVKENMPAGTVILEPKAIDKDIGNNAKIRYSLLGEKSERFIIDPTTGIISTNVSLDREDWDTYYLILMAQDSSTTDPRTATANVTIIVEDENDNTPIFPQSEYETYISDRTLPGDFIFGVKARDNDIGLNKKILYDLKGEHQEFFTINKETGVIKAKENLAKLKEINKSSLNLIIIAADCGIIPRQSTADLILIPKSVKNFPKFSVTNKLTFTFSENTPEGVLVTRLSATSPKTGPTSLLQYAVAGGNIGDALKVEPISGEVFITGKGLDYETMPLYEVWFEVKDSDNPPLKSFIEIEIKVTDANDNAPIIENLLYNATVPEEESPPQLVVKIEAHDDDSNENGRISYRLVNDYEETFKIDSESGEISTNIGLDRESIPFYEILVEAVDHGVPQLIGTSTVLVTVMDKNDNPPRFTRLFSVNVTENAEIGSFVIRVTSSDLDTGPNANATYSFVENPGEKFLIDPISGNVTVARPLDRELQDEYILKVAAIDGAWRSETPLTITIQDQNDNAPEFEYSYYSFNFPELQNKNSFVGQVIATDKDKQGPNSIISYSLQQTSDLFTIDPATGEILSKFMMNYKRTLINLSPENTYSVIVVATDNGKPPMSSECLVTINVVDANNNKPKFIEHEKFVPVPLDATLGEKIIQLTAEDTMDFGINAEIEYFVAGGNGTSFFTIDKTDGWIYVNKQFYFIGQYYGLKIKAVDRGIPPQSVETIITFVVTGENIHSPKFTALSYQVIVPENEPIGSSILTLKANDEDEGPNGIIRYAISSGNIGKEFQVDPFLGTISILRPLDYDEIQEYRLNITATDLGFKPKETTATVTIILTDINDNAPQFNQSHYEAYLAENSPVNSFIFKVRAVDIDSPKNSIIKYHIKNEMSSLFHIDVNTGKIFSKAIFDYEEKTSYKLEIVAENPDSVMRSMTEVLVHITGVNEFYPKFIQPAFHFDVSESAEVGTNVGTIQATDQDSGDDGIIYYLFVGSSNDKGFNVNSQTGVIRVARYLDRETQNRVVLTVLAKNYGGIHGNDTDEAQVIISIQDGNDPPEFLRNYYEATISESASVGQKVVQVKAVDKDVRPQNNQFSYSLIGGNTNQDFRIDPQSGEIEVSRQLDRETIPTYSLIVGAIDTGIPPQTGTTTVKVTITDINDNGPLFDVANFNGAVYENEPPNTSITTLTAKDPDLPPNGAPFSYSIIGGQHQNYVKVNKHSGVLLTTKKIDRELTPQLEIVIQIEDSGTPVMKSIYTIFIKVLDRNDNPPSSRSAHVLVYAFNNKVPTGKIADVKPNDPDIVGDYKCKIIKDSTTENTLTLFNIRKGCDLYTNAVRPGQGYSFSVSGNDGIHKDVTSSVSVEYFSFDNATVEQSITIRIINMTAADFLTHYYRNLLEVLKNGLKKDEIAYLYSINQEKVGLDLTIAVKTNKTIWKRENTENYVKSKEFELSKVLKTSVIVSYYPCATQHCLNDGVCTDGIRVLDEVRIIESSTLILSSPLVRHEYTCHCTDRFMGTNCEKRQDPCSPNPCNYGGQCRKQGHDFVCSCPPRREGKTCQFERDDVCSSNPCKNGGSCKESSDRNSFFCLCRPGYRGDQCEALVDSCRPNPCMHGGICISLKPGYKCSCTNGRYGTHCESSTFGFGELSYMQFPALDASTNDITIIFATTKPDALLLYNYGAQTGGRSDFIAIELLGGKPIFSFGGARTSITSVSIMDSEVNTADGKWYKLTATRNGRVISLSVTSCTDHGDVCMECEPGDSSCYDDDTGQAGTLNFNNEPLLIGGLHKADPVLERPGQIHSDDFVGCMHSISINGRFLNLTNPLKARGVEANCDRTEKGTCYKKDICDSGQCLDKWKTNNCKCEKDLIAPNCNSALLPISVSESAYITYMISEKHRRMQLLESFYGGSTNWERKSKNVGKAVTKVSNPAKILTFFFKTNRKEGVLFYAATDKYYTIIELNEGKVSYTSKQNVVVNMTQVDQQDVSDGNWHNITIYSHGRSIRLIVDNKNVGEELDAAGVHDFLDPYLTIISLGGVKTEWVSHNNKFEGCLANFSINNELQPFNGNGSIFKEVIRKGKIIPGCHSTFGAGIAQNPNPLNIGITLVIVFFIILIVAISISFIVYRLRKQKKEKGNTSGSKSNIVHTKQNGGPAMLNAPNLIAGTNDSIMNRNMHNNETSLNSYMSENADIMRNVGHIVGPELLSKKYKDREIMNIDPPRPQRPDIIEREVVGKSPALREDHHPPPPPSTNTSHHTHDHPSGMDLNSEIPEHYDLENASSIAPSDIDIVYHYKGFREAPGVRKYKATPPPIAGYHHKHQTPQHRHSPHHPSGYPPRVLPQASQPPPQPRQHQTTPLARLSPSSELSQQPRILTLHDISGKPLQSALLATTSSSGGVGKDALHSNSERSLNSPVMSQLSGQSSSAGRKTPSAAPQVPQVVSVGSGAVGLTAEEIERMNARQRTSSLVSTLDAVSSSSEAPRGGGVSHHMSHRHHSPPVDNRSSTGSDDESGNDSFTCSEIEYDNNSISADKPEDVRRQNVNSGNNNKKPILPPPYESFDSSFRGSLSTLVASDDDLNPHVSAALYRQANGSPAPATLGWDYFLNWGPNFESMIGVFKDIAELPDAVNGRMSSSLRLPNGTPKPSEEYV</sequence>
<keyword evidence="6 21" id="KW-0812">Transmembrane</keyword>
<feature type="domain" description="Cadherin" evidence="25">
    <location>
        <begin position="2681"/>
        <end position="2784"/>
    </location>
</feature>
<dbReference type="Gene3D" id="2.60.120.200">
    <property type="match status" value="2"/>
</dbReference>
<dbReference type="FunFam" id="2.60.40.60:FF:000340">
    <property type="entry name" value="Protocadherin Fat 4"/>
    <property type="match status" value="1"/>
</dbReference>
<keyword evidence="3" id="KW-1003">Cell membrane</keyword>
<dbReference type="FunFam" id="2.60.40.60:FF:000020">
    <property type="entry name" value="Dachsous cadherin-related 1b"/>
    <property type="match status" value="3"/>
</dbReference>
<keyword evidence="11 21" id="KW-1133">Transmembrane helix</keyword>
<evidence type="ECO:0000256" key="1">
    <source>
        <dbReference type="ARBA" id="ARBA00004221"/>
    </source>
</evidence>
<keyword evidence="7 22" id="KW-0732">Signal</keyword>
<feature type="region of interest" description="Disordered" evidence="20">
    <location>
        <begin position="4650"/>
        <end position="4716"/>
    </location>
</feature>
<feature type="domain" description="EGF-like" evidence="24">
    <location>
        <begin position="3875"/>
        <end position="3911"/>
    </location>
</feature>
<reference evidence="26" key="1">
    <citation type="submission" date="2025-08" db="UniProtKB">
        <authorList>
            <consortium name="RefSeq"/>
        </authorList>
    </citation>
    <scope>IDENTIFICATION</scope>
</reference>
<feature type="domain" description="Cadherin" evidence="25">
    <location>
        <begin position="566"/>
        <end position="673"/>
    </location>
</feature>
<feature type="domain" description="Cadherin" evidence="25">
    <location>
        <begin position="985"/>
        <end position="1088"/>
    </location>
</feature>
<dbReference type="FunFam" id="2.60.40.60:FF:000286">
    <property type="entry name" value="Cadherin-related tumor suppressor"/>
    <property type="match status" value="1"/>
</dbReference>
<dbReference type="SUPFAM" id="SSF57196">
    <property type="entry name" value="EGF/Laminin"/>
    <property type="match status" value="2"/>
</dbReference>
<dbReference type="CTD" id="33627"/>
<dbReference type="FunFam" id="2.60.40.60:FF:000007">
    <property type="entry name" value="Protocadherin alpha 2"/>
    <property type="match status" value="1"/>
</dbReference>
<dbReference type="FunFam" id="2.60.40.60:FF:000134">
    <property type="entry name" value="protocadherin Fat 4"/>
    <property type="match status" value="1"/>
</dbReference>
<dbReference type="PANTHER" id="PTHR24026:SF126">
    <property type="entry name" value="PROTOCADHERIN FAT 4"/>
    <property type="match status" value="1"/>
</dbReference>